<dbReference type="PRINTS" id="PR01365">
    <property type="entry name" value="TELOMERASERT"/>
</dbReference>
<evidence type="ECO:0000256" key="6">
    <source>
        <dbReference type="ARBA" id="ARBA00022695"/>
    </source>
</evidence>
<evidence type="ECO:0000256" key="8">
    <source>
        <dbReference type="ARBA" id="ARBA00022842"/>
    </source>
</evidence>
<keyword evidence="11 13" id="KW-0539">Nucleus</keyword>
<evidence type="ECO:0000256" key="1">
    <source>
        <dbReference type="ARBA" id="ARBA00008001"/>
    </source>
</evidence>
<dbReference type="Gene3D" id="1.10.132.70">
    <property type="match status" value="1"/>
</dbReference>
<dbReference type="Pfam" id="PF21399">
    <property type="entry name" value="TERT_C"/>
    <property type="match status" value="1"/>
</dbReference>
<dbReference type="InterPro" id="IPR021891">
    <property type="entry name" value="Telomerase_RBD"/>
</dbReference>
<evidence type="ECO:0000259" key="15">
    <source>
        <dbReference type="PROSITE" id="PS50878"/>
    </source>
</evidence>
<dbReference type="GO" id="GO:0042162">
    <property type="term" value="F:telomeric DNA binding"/>
    <property type="evidence" value="ECO:0007669"/>
    <property type="project" value="TreeGrafter"/>
</dbReference>
<comment type="subcellular location">
    <subcellularLocation>
        <location evidence="13">Nucleus</location>
    </subcellularLocation>
    <subcellularLocation>
        <location evidence="13">Chromosome</location>
        <location evidence="13">Telomere</location>
    </subcellularLocation>
</comment>
<sequence>MAGKRKRARHGHASDNDQKRQKISKPPPGTGNSKDPIIKHTLLSQYYPQVLTLREYLFQRLPNTSKIRRKKILSVGRDPSEESLSAFLDSTLIGVSVSTEVSQEERWHQWTTFSQRADESASTFINLSSPGVFSQSEIVDFAIWLLFSKKYASNGRVQHLLCQGFQKDVSSRAMRQEENHISGIPGVQSVYPNINVTSMKSIPWPQVLLLMGKEGERAMIDLILDCGIFLEVGSGHGIYHQLCGLPLGELQTVPAEHTPAKAPVLRSKKNKLANHSPSAITLVRNRIFYARAALNAKGGVRFGLRHIHVLNRYPLRPATSDVPSSTEQSTIYVMMYLFPRQFGLHNVFTSEVDSKKTVQPFMDYTLREDEINKKYPPATPPKVPKRLRGKAAQLVRKLQVLHDRCSYKELIDYYCPVIDGTPRFPIPKSQPGPSNESSIQLKTQMTPGTISTMASTLKYKEIAPRKPSMMNYATPAPMVSAFCRAVLLKLVPKEFWGTGDVQTHNEKTFLKNVDSFIGLRRFESLTLHDVSQGLQISDIEWLQPPNTAGTKMSQSDLTKRLEIFHEFIYYIFDSLLIPLLRANFHITESGIHKYRLFYFRHDVWRSLAEPAIAALKLTMFEEVKLEQARKLLDLRTLGFSQVRLLPKETGVRPIMNLKRRTIKKSWKNTLGPSINSVLAPVYNIFSYEKTTNSARLGSTLWSVGDLYTKLKAFKSTLTPSSTPLYFAKVDVQAAFDTIPQSAILSLMRTLPTESEYLISKHAEFKAPFSASSKPTRKFPALAYPLDDWQSFSEILQSDLAVGRKNTVFVPNIVPQVRDTDTLLSLLEEHVQRNIVKIGKKFFRQAAGIPQGSVLSSLLCNYFYADLESTHLSFLQNDDSGDNLLMRLTDDFLLVTTNRSHAKQFLKIMHDGIPSYGVRVSPDKTLVNFDVTINEKRIKRLVGTTSFPYCGSFVDTKTLDITKDRERRKDVSIADSMTVEFSKIPGKTFHRKILNTFKIQAHAMFLDTSYNSLTTVLSNIHSAFLETATKAWAYIRLLPPGKKPRTELLKSNTSPSLTFQIKHLLMTNFDLDGIETIVDTIELAFVLMKSKGRNGNKGNAGYRCKVTKVMVEWLAMHAFKNVLKKRQCGYGKIISWLEGKIQILGVKDGRMDGIVRDGVMGGR</sequence>
<dbReference type="Proteomes" id="UP000315522">
    <property type="component" value="Unassembled WGS sequence"/>
</dbReference>
<dbReference type="PROSITE" id="PS50878">
    <property type="entry name" value="RT_POL"/>
    <property type="match status" value="1"/>
</dbReference>
<keyword evidence="10 13" id="KW-0695">RNA-directed DNA polymerase</keyword>
<reference evidence="16 17" key="1">
    <citation type="submission" date="2018-05" db="EMBL/GenBank/DDBJ databases">
        <title>Genome sequencing and assembly of the regulated plant pathogen Lachnellula willkommii and related sister species for the development of diagnostic species identification markers.</title>
        <authorList>
            <person name="Giroux E."/>
            <person name="Bilodeau G."/>
        </authorList>
    </citation>
    <scope>NUCLEOTIDE SEQUENCE [LARGE SCALE GENOMIC DNA]</scope>
    <source>
        <strain evidence="16 17">CBS 172.35</strain>
    </source>
</reference>
<keyword evidence="7 13" id="KW-0479">Metal-binding</keyword>
<evidence type="ECO:0000256" key="10">
    <source>
        <dbReference type="ARBA" id="ARBA00022918"/>
    </source>
</evidence>
<dbReference type="CDD" id="cd01648">
    <property type="entry name" value="TERT"/>
    <property type="match status" value="1"/>
</dbReference>
<gene>
    <name evidence="16" type="primary">trt1</name>
    <name evidence="16" type="ORF">LAWI1_G004568</name>
</gene>
<keyword evidence="17" id="KW-1185">Reference proteome</keyword>
<feature type="compositionally biased region" description="Basic residues" evidence="14">
    <location>
        <begin position="1"/>
        <end position="11"/>
    </location>
</feature>
<dbReference type="PANTHER" id="PTHR12066">
    <property type="entry name" value="TELOMERASE REVERSE TRANSCRIPTASE"/>
    <property type="match status" value="1"/>
</dbReference>
<keyword evidence="9 13" id="KW-0779">Telomere</keyword>
<feature type="region of interest" description="Disordered" evidence="14">
    <location>
        <begin position="1"/>
        <end position="37"/>
    </location>
</feature>
<dbReference type="GO" id="GO:0046872">
    <property type="term" value="F:metal ion binding"/>
    <property type="evidence" value="ECO:0007669"/>
    <property type="project" value="UniProtKB-KW"/>
</dbReference>
<dbReference type="GO" id="GO:0003720">
    <property type="term" value="F:telomerase activity"/>
    <property type="evidence" value="ECO:0007669"/>
    <property type="project" value="InterPro"/>
</dbReference>
<evidence type="ECO:0000256" key="3">
    <source>
        <dbReference type="ARBA" id="ARBA00016182"/>
    </source>
</evidence>
<comment type="function">
    <text evidence="13">Telomerase is a ribonucleoprotein enzyme essential for the replication of chromosome termini in most eukaryotes. It elongates telomeres. It is a reverse transcriptase that adds simple sequence repeats to chromosome ends by copying a template sequence within the RNA component of the enzyme.</text>
</comment>
<feature type="domain" description="Reverse transcriptase" evidence="15">
    <location>
        <begin position="626"/>
        <end position="953"/>
    </location>
</feature>
<dbReference type="EMBL" id="QGML01000838">
    <property type="protein sequence ID" value="TVY90508.1"/>
    <property type="molecule type" value="Genomic_DNA"/>
</dbReference>
<dbReference type="GO" id="GO:0070034">
    <property type="term" value="F:telomerase RNA binding"/>
    <property type="evidence" value="ECO:0007669"/>
    <property type="project" value="TreeGrafter"/>
</dbReference>
<dbReference type="Pfam" id="PF00078">
    <property type="entry name" value="RVT_1"/>
    <property type="match status" value="1"/>
</dbReference>
<evidence type="ECO:0000256" key="13">
    <source>
        <dbReference type="RuleBase" id="RU365061"/>
    </source>
</evidence>
<organism evidence="16 17">
    <name type="scientific">Lachnellula willkommii</name>
    <dbReference type="NCBI Taxonomy" id="215461"/>
    <lineage>
        <taxon>Eukaryota</taxon>
        <taxon>Fungi</taxon>
        <taxon>Dikarya</taxon>
        <taxon>Ascomycota</taxon>
        <taxon>Pezizomycotina</taxon>
        <taxon>Leotiomycetes</taxon>
        <taxon>Helotiales</taxon>
        <taxon>Lachnaceae</taxon>
        <taxon>Lachnellula</taxon>
    </lineage>
</organism>
<evidence type="ECO:0000256" key="2">
    <source>
        <dbReference type="ARBA" id="ARBA00012493"/>
    </source>
</evidence>
<dbReference type="GO" id="GO:0000781">
    <property type="term" value="C:chromosome, telomeric region"/>
    <property type="evidence" value="ECO:0007669"/>
    <property type="project" value="UniProtKB-SubCell"/>
</dbReference>
<comment type="catalytic activity">
    <reaction evidence="12 13">
        <text>DNA(n) + a 2'-deoxyribonucleoside 5'-triphosphate = DNA(n+1) + diphosphate</text>
        <dbReference type="Rhea" id="RHEA:22508"/>
        <dbReference type="Rhea" id="RHEA-COMP:17339"/>
        <dbReference type="Rhea" id="RHEA-COMP:17340"/>
        <dbReference type="ChEBI" id="CHEBI:33019"/>
        <dbReference type="ChEBI" id="CHEBI:61560"/>
        <dbReference type="ChEBI" id="CHEBI:173112"/>
        <dbReference type="EC" id="2.7.7.49"/>
    </reaction>
</comment>
<dbReference type="InterPro" id="IPR003545">
    <property type="entry name" value="Telomerase_RT"/>
</dbReference>
<evidence type="ECO:0000313" key="16">
    <source>
        <dbReference type="EMBL" id="TVY90508.1"/>
    </source>
</evidence>
<dbReference type="InterPro" id="IPR049139">
    <property type="entry name" value="TERT_C"/>
</dbReference>
<name>A0A559MC29_9HELO</name>
<evidence type="ECO:0000256" key="11">
    <source>
        <dbReference type="ARBA" id="ARBA00023242"/>
    </source>
</evidence>
<keyword evidence="5 13" id="KW-0808">Transferase</keyword>
<dbReference type="Gene3D" id="3.30.70.2630">
    <property type="match status" value="1"/>
</dbReference>
<dbReference type="PANTHER" id="PTHR12066:SF0">
    <property type="entry name" value="TELOMERASE REVERSE TRANSCRIPTASE"/>
    <property type="match status" value="1"/>
</dbReference>
<keyword evidence="6 13" id="KW-0548">Nucleotidyltransferase</keyword>
<dbReference type="InterPro" id="IPR000477">
    <property type="entry name" value="RT_dom"/>
</dbReference>
<dbReference type="EC" id="2.7.7.49" evidence="2 13"/>
<evidence type="ECO:0000256" key="5">
    <source>
        <dbReference type="ARBA" id="ARBA00022679"/>
    </source>
</evidence>
<dbReference type="AlphaFoldDB" id="A0A559MC29"/>
<dbReference type="GO" id="GO:0000333">
    <property type="term" value="C:telomerase catalytic core complex"/>
    <property type="evidence" value="ECO:0007669"/>
    <property type="project" value="TreeGrafter"/>
</dbReference>
<keyword evidence="8 13" id="KW-0460">Magnesium</keyword>
<evidence type="ECO:0000313" key="17">
    <source>
        <dbReference type="Proteomes" id="UP000315522"/>
    </source>
</evidence>
<comment type="caution">
    <text evidence="16">The sequence shown here is derived from an EMBL/GenBank/DDBJ whole genome shotgun (WGS) entry which is preliminary data.</text>
</comment>
<evidence type="ECO:0000256" key="4">
    <source>
        <dbReference type="ARBA" id="ARBA00022454"/>
    </source>
</evidence>
<evidence type="ECO:0000256" key="12">
    <source>
        <dbReference type="ARBA" id="ARBA00048173"/>
    </source>
</evidence>
<dbReference type="FunFam" id="1.10.132.70:FF:000004">
    <property type="entry name" value="Telomerase reverse transcriptase"/>
    <property type="match status" value="1"/>
</dbReference>
<dbReference type="SMART" id="SM00975">
    <property type="entry name" value="Telomerase_RBD"/>
    <property type="match status" value="1"/>
</dbReference>
<dbReference type="Gene3D" id="1.10.357.90">
    <property type="match status" value="2"/>
</dbReference>
<dbReference type="GO" id="GO:0007004">
    <property type="term" value="P:telomere maintenance via telomerase"/>
    <property type="evidence" value="ECO:0007669"/>
    <property type="project" value="TreeGrafter"/>
</dbReference>
<evidence type="ECO:0000256" key="14">
    <source>
        <dbReference type="SAM" id="MobiDB-lite"/>
    </source>
</evidence>
<evidence type="ECO:0000256" key="7">
    <source>
        <dbReference type="ARBA" id="ARBA00022723"/>
    </source>
</evidence>
<keyword evidence="4 13" id="KW-0158">Chromosome</keyword>
<protein>
    <recommendedName>
        <fullName evidence="3 13">Telomerase reverse transcriptase</fullName>
        <ecNumber evidence="2 13">2.7.7.49</ecNumber>
    </recommendedName>
    <alternativeName>
        <fullName evidence="13">Telomerase catalytic subunit</fullName>
    </alternativeName>
</protein>
<proteinExistence type="inferred from homology"/>
<dbReference type="Pfam" id="PF12009">
    <property type="entry name" value="Telomerase_RBD"/>
    <property type="match status" value="1"/>
</dbReference>
<accession>A0A559MC29</accession>
<evidence type="ECO:0000256" key="9">
    <source>
        <dbReference type="ARBA" id="ARBA00022895"/>
    </source>
</evidence>
<comment type="similarity">
    <text evidence="1 13">Belongs to the reverse transcriptase family. Telomerase subfamily.</text>
</comment>